<keyword evidence="8" id="KW-1185">Reference proteome</keyword>
<dbReference type="PANTHER" id="PTHR21496">
    <property type="entry name" value="FERREDOXIN-RELATED"/>
    <property type="match status" value="1"/>
</dbReference>
<dbReference type="SUPFAM" id="SSF50022">
    <property type="entry name" value="ISP domain"/>
    <property type="match status" value="1"/>
</dbReference>
<gene>
    <name evidence="7" type="ORF">SA2016_3461</name>
</gene>
<dbReference type="PATRIC" id="fig|37927.3.peg.3552"/>
<dbReference type="Pfam" id="PF00355">
    <property type="entry name" value="Rieske"/>
    <property type="match status" value="1"/>
</dbReference>
<evidence type="ECO:0000256" key="5">
    <source>
        <dbReference type="SAM" id="MobiDB-lite"/>
    </source>
</evidence>
<keyword evidence="1" id="KW-0001">2Fe-2S</keyword>
<evidence type="ECO:0000256" key="1">
    <source>
        <dbReference type="ARBA" id="ARBA00022714"/>
    </source>
</evidence>
<accession>A0A127A5E2</accession>
<dbReference type="PANTHER" id="PTHR21496:SF23">
    <property type="entry name" value="3-PHENYLPROPIONATE_CINNAMIC ACID DIOXYGENASE FERREDOXIN SUBUNIT"/>
    <property type="match status" value="1"/>
</dbReference>
<evidence type="ECO:0000259" key="6">
    <source>
        <dbReference type="PROSITE" id="PS51296"/>
    </source>
</evidence>
<dbReference type="AlphaFoldDB" id="A0A127A5E2"/>
<keyword evidence="2" id="KW-0479">Metal-binding</keyword>
<evidence type="ECO:0000313" key="7">
    <source>
        <dbReference type="EMBL" id="AMM34121.1"/>
    </source>
</evidence>
<dbReference type="GO" id="GO:0051537">
    <property type="term" value="F:2 iron, 2 sulfur cluster binding"/>
    <property type="evidence" value="ECO:0007669"/>
    <property type="project" value="UniProtKB-KW"/>
</dbReference>
<dbReference type="Gene3D" id="2.102.10.10">
    <property type="entry name" value="Rieske [2Fe-2S] iron-sulphur domain"/>
    <property type="match status" value="1"/>
</dbReference>
<dbReference type="NCBIfam" id="NF007422">
    <property type="entry name" value="PRK09965.1"/>
    <property type="match status" value="1"/>
</dbReference>
<dbReference type="CDD" id="cd03528">
    <property type="entry name" value="Rieske_RO_ferredoxin"/>
    <property type="match status" value="1"/>
</dbReference>
<reference evidence="7 8" key="1">
    <citation type="submission" date="2016-02" db="EMBL/GenBank/DDBJ databases">
        <title>Complete genome of Sinomonas atrocyanea KCTC 3377.</title>
        <authorList>
            <person name="Kim K.M."/>
        </authorList>
    </citation>
    <scope>NUCLEOTIDE SEQUENCE [LARGE SCALE GENOMIC DNA]</scope>
    <source>
        <strain evidence="7 8">KCTC 3377</strain>
    </source>
</reference>
<feature type="compositionally biased region" description="Basic and acidic residues" evidence="5">
    <location>
        <begin position="189"/>
        <end position="202"/>
    </location>
</feature>
<evidence type="ECO:0000256" key="4">
    <source>
        <dbReference type="ARBA" id="ARBA00023014"/>
    </source>
</evidence>
<dbReference type="InterPro" id="IPR017941">
    <property type="entry name" value="Rieske_2Fe-2S"/>
</dbReference>
<evidence type="ECO:0000256" key="2">
    <source>
        <dbReference type="ARBA" id="ARBA00022723"/>
    </source>
</evidence>
<evidence type="ECO:0000313" key="8">
    <source>
        <dbReference type="Proteomes" id="UP000070134"/>
    </source>
</evidence>
<proteinExistence type="predicted"/>
<dbReference type="PROSITE" id="PS51296">
    <property type="entry name" value="RIESKE"/>
    <property type="match status" value="1"/>
</dbReference>
<keyword evidence="4" id="KW-0411">Iron-sulfur</keyword>
<sequence length="202" mass="22172">MSESMKHICPLSELARGDAMRIETRPPIALFHTEEGELFAIDDTCTHQDASLADGYVEGCEVECPLHASKFSLRTGTVDAPPAKLPVRVHTVEVRDGEIYLQESDEAPNLPPASRWTATSEGAREIRERVCRGPAPRLLRELPRQGLLPRIRGQVRARLDTPAQARCVGHGGVRLENPSRARPSPEGVCKAESKGALRVDVK</sequence>
<dbReference type="Proteomes" id="UP000070134">
    <property type="component" value="Chromosome"/>
</dbReference>
<feature type="region of interest" description="Disordered" evidence="5">
    <location>
        <begin position="170"/>
        <end position="202"/>
    </location>
</feature>
<dbReference type="GO" id="GO:0004497">
    <property type="term" value="F:monooxygenase activity"/>
    <property type="evidence" value="ECO:0007669"/>
    <property type="project" value="UniProtKB-ARBA"/>
</dbReference>
<dbReference type="GO" id="GO:0046872">
    <property type="term" value="F:metal ion binding"/>
    <property type="evidence" value="ECO:0007669"/>
    <property type="project" value="UniProtKB-KW"/>
</dbReference>
<dbReference type="InterPro" id="IPR036922">
    <property type="entry name" value="Rieske_2Fe-2S_sf"/>
</dbReference>
<keyword evidence="3" id="KW-0408">Iron</keyword>
<name>A0A127A5E2_9MICC</name>
<dbReference type="EMBL" id="CP014518">
    <property type="protein sequence ID" value="AMM34121.1"/>
    <property type="molecule type" value="Genomic_DNA"/>
</dbReference>
<evidence type="ECO:0000256" key="3">
    <source>
        <dbReference type="ARBA" id="ARBA00023004"/>
    </source>
</evidence>
<dbReference type="STRING" id="37927.SA2016_3461"/>
<protein>
    <submittedName>
        <fullName evidence="7">2Fe-2S rieske nitrite reductase small subunit</fullName>
    </submittedName>
</protein>
<feature type="domain" description="Rieske" evidence="6">
    <location>
        <begin position="6"/>
        <end position="101"/>
    </location>
</feature>
<dbReference type="GO" id="GO:0016705">
    <property type="term" value="F:oxidoreductase activity, acting on paired donors, with incorporation or reduction of molecular oxygen"/>
    <property type="evidence" value="ECO:0007669"/>
    <property type="project" value="UniProtKB-ARBA"/>
</dbReference>
<dbReference type="KEGG" id="satk:SA2016_3461"/>
<organism evidence="7 8">
    <name type="scientific">Sinomonas atrocyanea</name>
    <dbReference type="NCBI Taxonomy" id="37927"/>
    <lineage>
        <taxon>Bacteria</taxon>
        <taxon>Bacillati</taxon>
        <taxon>Actinomycetota</taxon>
        <taxon>Actinomycetes</taxon>
        <taxon>Micrococcales</taxon>
        <taxon>Micrococcaceae</taxon>
        <taxon>Sinomonas</taxon>
    </lineage>
</organism>